<feature type="transmembrane region" description="Helical" evidence="1">
    <location>
        <begin position="441"/>
        <end position="464"/>
    </location>
</feature>
<protein>
    <submittedName>
        <fullName evidence="3">Uncharacterized protein</fullName>
    </submittedName>
</protein>
<feature type="transmembrane region" description="Helical" evidence="1">
    <location>
        <begin position="198"/>
        <end position="218"/>
    </location>
</feature>
<evidence type="ECO:0000256" key="1">
    <source>
        <dbReference type="SAM" id="Phobius"/>
    </source>
</evidence>
<dbReference type="EMBL" id="BRYA01000564">
    <property type="protein sequence ID" value="GMI23209.1"/>
    <property type="molecule type" value="Genomic_DNA"/>
</dbReference>
<sequence length="929" mass="101397">MRAAILLTLLPAAFAAKSVPEMISEAGKMSQRLFPVDPSARSLAWEYDAGRCAEIQPDREPTDFIEEEDSDEEVSGLASGGGKAVDFLNNLRGGSGTFYSDTLNSIWWYLCEQKDDDELLRCVPEAEADKDWDGNCIVPLDSPCTFDGFCESKDNCRWKKAEHGKVRETYYTPEEGEAATDYITATNMDGYNYSTGKYLVVAMALALLNIVFWFIFVLGRCCCCCLHSTCCCIKCSSKPKEEGYSVCYQVRTPIFFYLFFLACIVGASFTAFLGDKDMGTSLGDLFDHSREGLDDLKSFLEDASDPMEEISGLVGSAATSASTILSDNDYVRDDMDAVVKSLNDWGTIYSAELEKADAKGMFDEVALGLSDNVDPIVTEIQSTFDTLSEGLVEQQGSTQALIDDAVFEVNELKDTVDGFYEQIDDADKRTDDMKDLRTASVLAIFGVALVCIFFGFIGVISYWTTCKWDDFLIYLMNITWFLGSIIVTLSWILAGITIFISVLANDTCEFLNIIVEDFTPYVGSEASVGLNACFNNTPLVVAFNMTKNLDFQDTIDEQLAEMEKFDVAAAISNVSSPLADLSTEIKALVPDIIMPEFTEFMNIVDSDKSEYNTVDQASGKSLKDLCPFDMDFMSAANLAEMMNDPATLASTTYKGAGNSVIGGKTLASWVDINGNPIELNPDVPDVDSGAWFDRVMSVQGICTDPGQGCGGVTTLGDPCPSGNGCSFPCADIIAVMRTLYFETIPDTLDTQTKMLIDLGVEYQPTGTTACPEVLTWPAKATYGTGGAPGSRVYDCTTVTPEMANAGTTKSVEKGLDDYGAALATTLDEVLDIATGAIGDIMLEIEKFLCNMKCGFVRDVYTNVHDDLCSTLLGGLLQVSAGFWFLAIFMFLTCFLGAMLVVRMRGISTEEAEDYEEGVEMKAVNLDLYN</sequence>
<dbReference type="PANTHER" id="PTHR31414">
    <property type="entry name" value="TRANSMEMBRANE PROTEIN DDB_G0292058"/>
    <property type="match status" value="1"/>
</dbReference>
<evidence type="ECO:0000256" key="2">
    <source>
        <dbReference type="SAM" id="SignalP"/>
    </source>
</evidence>
<keyword evidence="1" id="KW-0812">Transmembrane</keyword>
<keyword evidence="1" id="KW-1133">Transmembrane helix</keyword>
<feature type="signal peptide" evidence="2">
    <location>
        <begin position="1"/>
        <end position="15"/>
    </location>
</feature>
<evidence type="ECO:0000313" key="3">
    <source>
        <dbReference type="EMBL" id="GMI23209.1"/>
    </source>
</evidence>
<proteinExistence type="predicted"/>
<keyword evidence="1" id="KW-0472">Membrane</keyword>
<name>A0A9W7FXM7_9STRA</name>
<dbReference type="OrthoDB" id="193965at2759"/>
<feature type="transmembrane region" description="Helical" evidence="1">
    <location>
        <begin position="254"/>
        <end position="274"/>
    </location>
</feature>
<feature type="chain" id="PRO_5040817889" evidence="2">
    <location>
        <begin position="16"/>
        <end position="929"/>
    </location>
</feature>
<reference evidence="4" key="1">
    <citation type="journal article" date="2023" name="Commun. Biol.">
        <title>Genome analysis of Parmales, the sister group of diatoms, reveals the evolutionary specialization of diatoms from phago-mixotrophs to photoautotrophs.</title>
        <authorList>
            <person name="Ban H."/>
            <person name="Sato S."/>
            <person name="Yoshikawa S."/>
            <person name="Yamada K."/>
            <person name="Nakamura Y."/>
            <person name="Ichinomiya M."/>
            <person name="Sato N."/>
            <person name="Blanc-Mathieu R."/>
            <person name="Endo H."/>
            <person name="Kuwata A."/>
            <person name="Ogata H."/>
        </authorList>
    </citation>
    <scope>NUCLEOTIDE SEQUENCE [LARGE SCALE GENOMIC DNA]</scope>
</reference>
<feature type="transmembrane region" description="Helical" evidence="1">
    <location>
        <begin position="880"/>
        <end position="901"/>
    </location>
</feature>
<dbReference type="AlphaFoldDB" id="A0A9W7FXM7"/>
<comment type="caution">
    <text evidence="3">The sequence shown here is derived from an EMBL/GenBank/DDBJ whole genome shotgun (WGS) entry which is preliminary data.</text>
</comment>
<feature type="transmembrane region" description="Helical" evidence="1">
    <location>
        <begin position="471"/>
        <end position="504"/>
    </location>
</feature>
<dbReference type="GO" id="GO:0016020">
    <property type="term" value="C:membrane"/>
    <property type="evidence" value="ECO:0007669"/>
    <property type="project" value="TreeGrafter"/>
</dbReference>
<accession>A0A9W7FXM7</accession>
<evidence type="ECO:0000313" key="4">
    <source>
        <dbReference type="Proteomes" id="UP001165065"/>
    </source>
</evidence>
<organism evidence="3 4">
    <name type="scientific">Triparma columacea</name>
    <dbReference type="NCBI Taxonomy" id="722753"/>
    <lineage>
        <taxon>Eukaryota</taxon>
        <taxon>Sar</taxon>
        <taxon>Stramenopiles</taxon>
        <taxon>Ochrophyta</taxon>
        <taxon>Bolidophyceae</taxon>
        <taxon>Parmales</taxon>
        <taxon>Triparmaceae</taxon>
        <taxon>Triparma</taxon>
    </lineage>
</organism>
<dbReference type="Proteomes" id="UP001165065">
    <property type="component" value="Unassembled WGS sequence"/>
</dbReference>
<dbReference type="PANTHER" id="PTHR31414:SF18">
    <property type="entry name" value="TRANSMEMBRANE PROTEIN-RELATED"/>
    <property type="match status" value="1"/>
</dbReference>
<dbReference type="InterPro" id="IPR040283">
    <property type="entry name" value="DDB_G0292058-like"/>
</dbReference>
<keyword evidence="2" id="KW-0732">Signal</keyword>
<gene>
    <name evidence="3" type="ORF">TrCOL_g3531</name>
</gene>
<keyword evidence="4" id="KW-1185">Reference proteome</keyword>